<evidence type="ECO:0000256" key="4">
    <source>
        <dbReference type="ARBA" id="ARBA00022771"/>
    </source>
</evidence>
<dbReference type="PROSITE" id="PS50089">
    <property type="entry name" value="ZF_RING_2"/>
    <property type="match status" value="1"/>
</dbReference>
<dbReference type="PROSITE" id="PS50102">
    <property type="entry name" value="RRM"/>
    <property type="match status" value="1"/>
</dbReference>
<feature type="region of interest" description="Disordered" evidence="14">
    <location>
        <begin position="905"/>
        <end position="951"/>
    </location>
</feature>
<evidence type="ECO:0000256" key="1">
    <source>
        <dbReference type="ARBA" id="ARBA00004123"/>
    </source>
</evidence>
<organism evidence="18 19">
    <name type="scientific">Pseudopithomyces chartarum</name>
    <dbReference type="NCBI Taxonomy" id="1892770"/>
    <lineage>
        <taxon>Eukaryota</taxon>
        <taxon>Fungi</taxon>
        <taxon>Dikarya</taxon>
        <taxon>Ascomycota</taxon>
        <taxon>Pezizomycotina</taxon>
        <taxon>Dothideomycetes</taxon>
        <taxon>Pleosporomycetidae</taxon>
        <taxon>Pleosporales</taxon>
        <taxon>Massarineae</taxon>
        <taxon>Didymosphaeriaceae</taxon>
        <taxon>Pseudopithomyces</taxon>
    </lineage>
</organism>
<dbReference type="GO" id="GO:0008270">
    <property type="term" value="F:zinc ion binding"/>
    <property type="evidence" value="ECO:0007669"/>
    <property type="project" value="UniProtKB-KW"/>
</dbReference>
<feature type="compositionally biased region" description="Pro residues" evidence="14">
    <location>
        <begin position="365"/>
        <end position="384"/>
    </location>
</feature>
<feature type="compositionally biased region" description="Polar residues" evidence="14">
    <location>
        <begin position="1454"/>
        <end position="1468"/>
    </location>
</feature>
<dbReference type="GO" id="GO:0030015">
    <property type="term" value="C:CCR4-NOT core complex"/>
    <property type="evidence" value="ECO:0007669"/>
    <property type="project" value="UniProtKB-ARBA"/>
</dbReference>
<feature type="region of interest" description="Disordered" evidence="14">
    <location>
        <begin position="1422"/>
        <end position="1469"/>
    </location>
</feature>
<feature type="compositionally biased region" description="Low complexity" evidence="14">
    <location>
        <begin position="974"/>
        <end position="993"/>
    </location>
</feature>
<feature type="compositionally biased region" description="Polar residues" evidence="14">
    <location>
        <begin position="249"/>
        <end position="264"/>
    </location>
</feature>
<keyword evidence="10" id="KW-0539">Nucleus</keyword>
<evidence type="ECO:0008006" key="20">
    <source>
        <dbReference type="Google" id="ProtNLM"/>
    </source>
</evidence>
<feature type="region of interest" description="Disordered" evidence="14">
    <location>
        <begin position="575"/>
        <end position="595"/>
    </location>
</feature>
<feature type="domain" description="C3H1-type" evidence="17">
    <location>
        <begin position="206"/>
        <end position="233"/>
    </location>
</feature>
<keyword evidence="7" id="KW-0805">Transcription regulation</keyword>
<sequence>MSRVLQDQFVDDDEEECCPLCVEEFDLSDRNFRPCPCGYQICQFCYNNIKTNMNGLCPACRRPYDDSTIEFKTITPEEMAKHKQQIAQKAKKNAQQRQKEAQKAEADSLSRKHLAGLRVVQKNLVYVTGLTPTIREDHLLDTLRGPDYFGQYGKIIKIVVSKARENAQHQQSVGVYVTFARKEDAAACIAAVDGSQNGDRTLRAQYGTTKYCSAYLRGEQCNNRNCMFLHEPGEDNDSFTRQDLSMMNSIQTQQPAQSSTSRSAPPSHPGPAVAAASAPMNRQDSSEPELRLGNSEDAPGLPATASWGSKAAQERRASRSTNASNPSPMTTNAVPAPPIVKAVKAEEPPKKKGKEKEKSTQPSKPTTPQPQKEPQPAQPQPQPQPQQQQAQPVPRPQKPRIPGLDGLYKAIMSPDFKFVFSSAVLSEEEAKAIMEFPQLIDPNGGAKRRVMREKEKELAAQREAEAQAQVAASQLPPQQQQAPAESEEQETTAGGSLQLGGEPEETHQPGVSHQNQHAIAPPGQQSLGGNLFGHNLDEFSNLGLNAARQLTQQQQQQLLLSNFKSGPQSTLLSQFQNNQQQQSHAPSGNASGHTRHASRFSFANDSASASASVQPVANQKLMNQQSSMMPKNTGHFNQISQHQPLSGQYYTSGVQGPPPGLKATPTPPVSGGGMFGQGHGFTTGGLSYGGNATGRNNNDALYQDLLRGRNLDGGANAGKRESMFPSFLSQHPTTSTPAPAPGLLSFPYGVSPGAYQETGSQKSKKKGKKHRHANTSSSGGGVVDVQDPSILQARLHQGGGMVGQGLYGQGQEDEFLSPEEEASVNVDALVSDAFDEHQGRSTPMLSHALEAPRRATPTVPPGFTAPVMPRNFVLDHPSRPASRNAGPVAPAVPVIPITSTQAATPTNKKTENNISGVKTDPATAPAEPSNFATLPTTPVKTSRKTSPTKTRIQGIETSKTIEGIPVVEKKDVKSVPSSPAKTTPKSKATSKKALATEVTPSKDGVVPIPMALSSSKRQPPGKLDLSIATKTAENQALPTTGSTRQETPLKSMRTIPPTVPASIPASPATASVGSPIKKPIGAKTLRVVATPKTESPPQLPPLSTLPQVPTVEKLRSRQASIASINQPGTPMSELISDTASFTSTSISRANSPPLIGGKVGSAPVRKKTKSQAKKDRQERARQAEEERAIDEITPEPEVIQAPIVGRKKKTKKPASNAKLPVAFTKNNETSKLSAKEEEELEELYQANIAAKKAAAEKAAAPPPHVEPMPEQEPFKEKREPTAQSILADLQKTGELVASALEFFKPLSSTLAHASKTAQMSGGPVGPPDLKIHFTETDLEALTKKQPVRLSGHDGTSDSRTLITPQGKFFWGLTQELEEKALELEKHIEELKGAARFHPKKLATQSAGSQSLPALATALKEAGAKLSKSTGQDMPKMDSPAYHGGPSQRLPLPPVQSSDDLSGTQQPQTPADAGVYLNQFVLPNTDNPPPNAPRPEMAAVGGLPGAGTANISVNANKLAKAAKAVAEGGAVGPELEGIGAITADLLGGVFVQNLEALVGADLGFSSANFDTGNGYDLHGLVSAFEAGFGPGGGLEAFRGKKRGGNGRSVLSVEEAEQAMLAAKKDHEALEKKLSVLMKRNRKMVGKA</sequence>
<evidence type="ECO:0000256" key="9">
    <source>
        <dbReference type="ARBA" id="ARBA00023163"/>
    </source>
</evidence>
<protein>
    <recommendedName>
        <fullName evidence="20">General negative regulator of transcription subunit 4</fullName>
    </recommendedName>
</protein>
<dbReference type="InterPro" id="IPR039515">
    <property type="entry name" value="NOT4_mRING-HC-C4C4"/>
</dbReference>
<evidence type="ECO:0000256" key="11">
    <source>
        <dbReference type="PROSITE-ProRule" id="PRU00176"/>
    </source>
</evidence>
<dbReference type="SUPFAM" id="SSF54928">
    <property type="entry name" value="RNA-binding domain, RBD"/>
    <property type="match status" value="1"/>
</dbReference>
<dbReference type="SMART" id="SM00361">
    <property type="entry name" value="RRM_1"/>
    <property type="match status" value="1"/>
</dbReference>
<dbReference type="PANTHER" id="PTHR12603">
    <property type="entry name" value="CCR4-NOT TRANSCRIPTION COMPLEX RELATED"/>
    <property type="match status" value="1"/>
</dbReference>
<name>A0AAN6M304_9PLEO</name>
<proteinExistence type="predicted"/>
<keyword evidence="19" id="KW-1185">Reference proteome</keyword>
<dbReference type="GO" id="GO:0010557">
    <property type="term" value="P:positive regulation of macromolecule biosynthetic process"/>
    <property type="evidence" value="ECO:0007669"/>
    <property type="project" value="UniProtKB-ARBA"/>
</dbReference>
<dbReference type="InterPro" id="IPR000504">
    <property type="entry name" value="RRM_dom"/>
</dbReference>
<dbReference type="InterPro" id="IPR001841">
    <property type="entry name" value="Znf_RING"/>
</dbReference>
<feature type="compositionally biased region" description="Basic residues" evidence="14">
    <location>
        <begin position="762"/>
        <end position="773"/>
    </location>
</feature>
<gene>
    <name evidence="18" type="ORF">GRF29_44g1773926</name>
</gene>
<feature type="domain" description="RING-type" evidence="15">
    <location>
        <begin position="18"/>
        <end position="61"/>
    </location>
</feature>
<dbReference type="GO" id="GO:0016567">
    <property type="term" value="P:protein ubiquitination"/>
    <property type="evidence" value="ECO:0007669"/>
    <property type="project" value="TreeGrafter"/>
</dbReference>
<evidence type="ECO:0000256" key="2">
    <source>
        <dbReference type="ARBA" id="ARBA00022491"/>
    </source>
</evidence>
<dbReference type="InterPro" id="IPR035979">
    <property type="entry name" value="RBD_domain_sf"/>
</dbReference>
<feature type="compositionally biased region" description="Polar residues" evidence="14">
    <location>
        <begin position="509"/>
        <end position="528"/>
    </location>
</feature>
<dbReference type="InterPro" id="IPR000571">
    <property type="entry name" value="Znf_CCCH"/>
</dbReference>
<accession>A0AAN6M304</accession>
<evidence type="ECO:0000256" key="3">
    <source>
        <dbReference type="ARBA" id="ARBA00022723"/>
    </source>
</evidence>
<dbReference type="Gene3D" id="3.30.40.10">
    <property type="entry name" value="Zinc/RING finger domain, C3HC4 (zinc finger)"/>
    <property type="match status" value="1"/>
</dbReference>
<evidence type="ECO:0000259" key="16">
    <source>
        <dbReference type="PROSITE" id="PS50102"/>
    </source>
</evidence>
<comment type="subcellular location">
    <subcellularLocation>
        <location evidence="1">Nucleus</location>
    </subcellularLocation>
</comment>
<evidence type="ECO:0000256" key="10">
    <source>
        <dbReference type="ARBA" id="ARBA00023242"/>
    </source>
</evidence>
<dbReference type="Gene3D" id="3.30.70.330">
    <property type="match status" value="1"/>
</dbReference>
<dbReference type="FunFam" id="3.30.70.330:FF:000257">
    <property type="entry name" value="CCR4-NOT core complex subunit Not4"/>
    <property type="match status" value="1"/>
</dbReference>
<dbReference type="PANTHER" id="PTHR12603:SF0">
    <property type="entry name" value="CCR4-NOT TRANSCRIPTION COMPLEX SUBUNIT 4"/>
    <property type="match status" value="1"/>
</dbReference>
<dbReference type="GO" id="GO:0000956">
    <property type="term" value="P:nuclear-transcribed mRNA catabolic process"/>
    <property type="evidence" value="ECO:0007669"/>
    <property type="project" value="UniProtKB-ARBA"/>
</dbReference>
<feature type="compositionally biased region" description="Low complexity" evidence="14">
    <location>
        <begin position="466"/>
        <end position="484"/>
    </location>
</feature>
<dbReference type="SMART" id="SM00360">
    <property type="entry name" value="RRM"/>
    <property type="match status" value="1"/>
</dbReference>
<dbReference type="GO" id="GO:0061630">
    <property type="term" value="F:ubiquitin protein ligase activity"/>
    <property type="evidence" value="ECO:0007669"/>
    <property type="project" value="UniProtKB-ARBA"/>
</dbReference>
<keyword evidence="6 11" id="KW-0694">RNA-binding</keyword>
<evidence type="ECO:0000259" key="15">
    <source>
        <dbReference type="PROSITE" id="PS50089"/>
    </source>
</evidence>
<dbReference type="CDD" id="cd16618">
    <property type="entry name" value="mRING-HC-C4C4_CNOT4"/>
    <property type="match status" value="1"/>
</dbReference>
<feature type="compositionally biased region" description="Polar residues" evidence="14">
    <location>
        <begin position="319"/>
        <end position="333"/>
    </location>
</feature>
<feature type="region of interest" description="Disordered" evidence="14">
    <location>
        <begin position="1254"/>
        <end position="1275"/>
    </location>
</feature>
<evidence type="ECO:0000259" key="17">
    <source>
        <dbReference type="PROSITE" id="PS50103"/>
    </source>
</evidence>
<comment type="caution">
    <text evidence="18">The sequence shown here is derived from an EMBL/GenBank/DDBJ whole genome shotgun (WGS) entry which is preliminary data.</text>
</comment>
<dbReference type="InterPro" id="IPR003954">
    <property type="entry name" value="RRM_euk-type"/>
</dbReference>
<evidence type="ECO:0000313" key="18">
    <source>
        <dbReference type="EMBL" id="KAK3210129.1"/>
    </source>
</evidence>
<keyword evidence="8 13" id="KW-0175">Coiled coil</keyword>
<dbReference type="Pfam" id="PF14570">
    <property type="entry name" value="zf-RING_4"/>
    <property type="match status" value="1"/>
</dbReference>
<feature type="coiled-coil region" evidence="13">
    <location>
        <begin position="1611"/>
        <end position="1638"/>
    </location>
</feature>
<keyword evidence="9" id="KW-0804">Transcription</keyword>
<feature type="compositionally biased region" description="Basic and acidic residues" evidence="14">
    <location>
        <begin position="1172"/>
        <end position="1190"/>
    </location>
</feature>
<evidence type="ECO:0000256" key="14">
    <source>
        <dbReference type="SAM" id="MobiDB-lite"/>
    </source>
</evidence>
<dbReference type="FunFam" id="3.30.40.10:FF:000006">
    <property type="entry name" value="CCR4-NOT transcription complex subunit 4"/>
    <property type="match status" value="1"/>
</dbReference>
<dbReference type="GO" id="GO:0003723">
    <property type="term" value="F:RNA binding"/>
    <property type="evidence" value="ECO:0007669"/>
    <property type="project" value="UniProtKB-UniRule"/>
</dbReference>
<keyword evidence="4 12" id="KW-0863">Zinc-finger</keyword>
<feature type="region of interest" description="Disordered" evidence="14">
    <location>
        <begin position="249"/>
        <end position="406"/>
    </location>
</feature>
<dbReference type="GO" id="GO:0005634">
    <property type="term" value="C:nucleus"/>
    <property type="evidence" value="ECO:0007669"/>
    <property type="project" value="UniProtKB-SubCell"/>
</dbReference>
<keyword evidence="3 12" id="KW-0479">Metal-binding</keyword>
<feature type="coiled-coil region" evidence="13">
    <location>
        <begin position="1226"/>
        <end position="1253"/>
    </location>
</feature>
<evidence type="ECO:0000313" key="19">
    <source>
        <dbReference type="Proteomes" id="UP001280581"/>
    </source>
</evidence>
<evidence type="ECO:0000256" key="5">
    <source>
        <dbReference type="ARBA" id="ARBA00022833"/>
    </source>
</evidence>
<feature type="region of interest" description="Disordered" evidence="14">
    <location>
        <begin position="749"/>
        <end position="784"/>
    </location>
</feature>
<evidence type="ECO:0000256" key="7">
    <source>
        <dbReference type="ARBA" id="ARBA00023015"/>
    </source>
</evidence>
<dbReference type="InterPro" id="IPR034261">
    <property type="entry name" value="CNOT4_RRM"/>
</dbReference>
<dbReference type="CDD" id="cd12438">
    <property type="entry name" value="RRM_CNOT4"/>
    <property type="match status" value="1"/>
</dbReference>
<dbReference type="EMBL" id="WVTA01000005">
    <property type="protein sequence ID" value="KAK3210129.1"/>
    <property type="molecule type" value="Genomic_DNA"/>
</dbReference>
<feature type="domain" description="RRM" evidence="16">
    <location>
        <begin position="123"/>
        <end position="209"/>
    </location>
</feature>
<feature type="compositionally biased region" description="Polar residues" evidence="14">
    <location>
        <begin position="905"/>
        <end position="916"/>
    </location>
</feature>
<keyword evidence="5 12" id="KW-0862">Zinc</keyword>
<feature type="region of interest" description="Disordered" evidence="14">
    <location>
        <begin position="87"/>
        <end position="107"/>
    </location>
</feature>
<feature type="zinc finger region" description="C3H1-type" evidence="12">
    <location>
        <begin position="206"/>
        <end position="233"/>
    </location>
</feature>
<reference evidence="18 19" key="1">
    <citation type="submission" date="2021-02" db="EMBL/GenBank/DDBJ databases">
        <title>Genome assembly of Pseudopithomyces chartarum.</title>
        <authorList>
            <person name="Jauregui R."/>
            <person name="Singh J."/>
            <person name="Voisey C."/>
        </authorList>
    </citation>
    <scope>NUCLEOTIDE SEQUENCE [LARGE SCALE GENOMIC DNA]</scope>
    <source>
        <strain evidence="18 19">AGR01</strain>
    </source>
</reference>
<feature type="compositionally biased region" description="Basic and acidic residues" evidence="14">
    <location>
        <begin position="452"/>
        <end position="465"/>
    </location>
</feature>
<dbReference type="InterPro" id="IPR012677">
    <property type="entry name" value="Nucleotide-bd_a/b_plait_sf"/>
</dbReference>
<evidence type="ECO:0000256" key="13">
    <source>
        <dbReference type="SAM" id="Coils"/>
    </source>
</evidence>
<evidence type="ECO:0000256" key="6">
    <source>
        <dbReference type="ARBA" id="ARBA00022884"/>
    </source>
</evidence>
<feature type="compositionally biased region" description="Low complexity" evidence="14">
    <location>
        <begin position="935"/>
        <end position="951"/>
    </location>
</feature>
<dbReference type="GO" id="GO:0051254">
    <property type="term" value="P:positive regulation of RNA metabolic process"/>
    <property type="evidence" value="ECO:0007669"/>
    <property type="project" value="UniProtKB-ARBA"/>
</dbReference>
<feature type="compositionally biased region" description="Basic and acidic residues" evidence="14">
    <location>
        <begin position="343"/>
        <end position="359"/>
    </location>
</feature>
<dbReference type="InterPro" id="IPR039780">
    <property type="entry name" value="Mot2"/>
</dbReference>
<feature type="compositionally biased region" description="Basic and acidic residues" evidence="14">
    <location>
        <begin position="97"/>
        <end position="107"/>
    </location>
</feature>
<dbReference type="Proteomes" id="UP001280581">
    <property type="component" value="Unassembled WGS sequence"/>
</dbReference>
<feature type="region of interest" description="Disordered" evidence="14">
    <location>
        <begin position="970"/>
        <end position="996"/>
    </location>
</feature>
<feature type="region of interest" description="Disordered" evidence="14">
    <location>
        <begin position="1144"/>
        <end position="1221"/>
    </location>
</feature>
<dbReference type="Pfam" id="PF00076">
    <property type="entry name" value="RRM_1"/>
    <property type="match status" value="1"/>
</dbReference>
<evidence type="ECO:0000256" key="12">
    <source>
        <dbReference type="PROSITE-ProRule" id="PRU00723"/>
    </source>
</evidence>
<dbReference type="SUPFAM" id="SSF57850">
    <property type="entry name" value="RING/U-box"/>
    <property type="match status" value="1"/>
</dbReference>
<dbReference type="PROSITE" id="PS50103">
    <property type="entry name" value="ZF_C3H1"/>
    <property type="match status" value="1"/>
</dbReference>
<evidence type="ECO:0000256" key="8">
    <source>
        <dbReference type="ARBA" id="ARBA00023054"/>
    </source>
</evidence>
<keyword evidence="2" id="KW-0678">Repressor</keyword>
<feature type="region of interest" description="Disordered" evidence="14">
    <location>
        <begin position="441"/>
        <end position="532"/>
    </location>
</feature>
<dbReference type="InterPro" id="IPR013083">
    <property type="entry name" value="Znf_RING/FYVE/PHD"/>
</dbReference>